<dbReference type="AlphaFoldDB" id="A0A938X5F2"/>
<organism evidence="4 5">
    <name type="scientific">Merdimmobilis hominis</name>
    <dbReference type="NCBI Taxonomy" id="2897707"/>
    <lineage>
        <taxon>Bacteria</taxon>
        <taxon>Bacillati</taxon>
        <taxon>Bacillota</taxon>
        <taxon>Clostridia</taxon>
        <taxon>Eubacteriales</taxon>
        <taxon>Oscillospiraceae</taxon>
        <taxon>Merdimmobilis</taxon>
    </lineage>
</organism>
<comment type="caution">
    <text evidence="4">The sequence shown here is derived from an EMBL/GenBank/DDBJ whole genome shotgun (WGS) entry which is preliminary data.</text>
</comment>
<proteinExistence type="inferred from homology"/>
<name>A0A938X5F2_9FIRM</name>
<keyword evidence="5" id="KW-1185">Reference proteome</keyword>
<gene>
    <name evidence="4" type="primary">maf</name>
    <name evidence="4" type="ORF">H6A12_01600</name>
</gene>
<dbReference type="GO" id="GO:0009117">
    <property type="term" value="P:nucleotide metabolic process"/>
    <property type="evidence" value="ECO:0007669"/>
    <property type="project" value="UniProtKB-KW"/>
</dbReference>
<dbReference type="PIRSF" id="PIRSF006305">
    <property type="entry name" value="Maf"/>
    <property type="match status" value="1"/>
</dbReference>
<feature type="site" description="Important for substrate specificity" evidence="3">
    <location>
        <position position="13"/>
    </location>
</feature>
<sequence length="186" mass="20206">MAMKLVLASKSPRRIELLSMTGLPFSVRPADIDESAVSACCPRELAKTLAEKKARAAFLDDSETVIGCDTVVAICEEALGKPKDRADAVRMLSMLSGVRHSVFTGVCVKTASGEQTFVSETGVWFYPLSDTEIFAYADTDEPYDKAGAYGIQGKGGLFVEKIEGDYNNVVGLPVSRLMRILRPIFE</sequence>
<comment type="subcellular location">
    <subcellularLocation>
        <location evidence="3">Cytoplasm</location>
    </subcellularLocation>
</comment>
<evidence type="ECO:0000313" key="5">
    <source>
        <dbReference type="Proteomes" id="UP000774750"/>
    </source>
</evidence>
<dbReference type="Gene3D" id="3.90.950.10">
    <property type="match status" value="1"/>
</dbReference>
<dbReference type="PANTHER" id="PTHR43213:SF5">
    <property type="entry name" value="BIFUNCTIONAL DTTP_UTP PYROPHOSPHATASE_METHYLTRANSFERASE PROTEIN-RELATED"/>
    <property type="match status" value="1"/>
</dbReference>
<keyword evidence="3" id="KW-0546">Nucleotide metabolism</keyword>
<dbReference type="GO" id="GO:0005737">
    <property type="term" value="C:cytoplasm"/>
    <property type="evidence" value="ECO:0007669"/>
    <property type="project" value="UniProtKB-SubCell"/>
</dbReference>
<evidence type="ECO:0000313" key="4">
    <source>
        <dbReference type="EMBL" id="MBM6919859.1"/>
    </source>
</evidence>
<reference evidence="4" key="1">
    <citation type="submission" date="2020-08" db="EMBL/GenBank/DDBJ databases">
        <authorList>
            <person name="Cejkova D."/>
            <person name="Kubasova T."/>
            <person name="Jahodarova E."/>
            <person name="Rychlik I."/>
        </authorList>
    </citation>
    <scope>NUCLEOTIDE SEQUENCE</scope>
    <source>
        <strain evidence="4">An559</strain>
    </source>
</reference>
<evidence type="ECO:0000256" key="2">
    <source>
        <dbReference type="ARBA" id="ARBA00022801"/>
    </source>
</evidence>
<dbReference type="HAMAP" id="MF_00528">
    <property type="entry name" value="Maf"/>
    <property type="match status" value="1"/>
</dbReference>
<comment type="caution">
    <text evidence="3">Lacks conserved residue(s) required for the propagation of feature annotation.</text>
</comment>
<comment type="catalytic activity">
    <reaction evidence="3">
        <text>dTTP + H2O = dTMP + diphosphate + H(+)</text>
        <dbReference type="Rhea" id="RHEA:28534"/>
        <dbReference type="ChEBI" id="CHEBI:15377"/>
        <dbReference type="ChEBI" id="CHEBI:15378"/>
        <dbReference type="ChEBI" id="CHEBI:33019"/>
        <dbReference type="ChEBI" id="CHEBI:37568"/>
        <dbReference type="ChEBI" id="CHEBI:63528"/>
        <dbReference type="EC" id="3.6.1.9"/>
    </reaction>
</comment>
<dbReference type="EC" id="3.6.1.9" evidence="3"/>
<dbReference type="PANTHER" id="PTHR43213">
    <property type="entry name" value="BIFUNCTIONAL DTTP/UTP PYROPHOSPHATASE/METHYLTRANSFERASE PROTEIN-RELATED"/>
    <property type="match status" value="1"/>
</dbReference>
<accession>A0A938X5F2</accession>
<keyword evidence="3" id="KW-0963">Cytoplasm</keyword>
<protein>
    <recommendedName>
        <fullName evidence="3">dTTP/UTP pyrophosphatase</fullName>
        <shortName evidence="3">dTTPase/UTPase</shortName>
        <ecNumber evidence="3">3.6.1.9</ecNumber>
    </recommendedName>
    <alternativeName>
        <fullName evidence="3">Nucleoside triphosphate pyrophosphatase</fullName>
    </alternativeName>
    <alternativeName>
        <fullName evidence="3">Nucleotide pyrophosphatase</fullName>
        <shortName evidence="3">Nucleotide PPase</shortName>
    </alternativeName>
</protein>
<dbReference type="CDD" id="cd00555">
    <property type="entry name" value="Maf"/>
    <property type="match status" value="1"/>
</dbReference>
<comment type="function">
    <text evidence="3">Nucleoside triphosphate pyrophosphatase that hydrolyzes dTTP and UTP. May have a dual role in cell division arrest and in preventing the incorporation of modified nucleotides into cellular nucleic acids.</text>
</comment>
<reference evidence="4" key="2">
    <citation type="journal article" date="2021" name="Sci. Rep.">
        <title>The distribution of antibiotic resistance genes in chicken gut microbiota commensals.</title>
        <authorList>
            <person name="Juricova H."/>
            <person name="Matiasovicova J."/>
            <person name="Kubasova T."/>
            <person name="Cejkova D."/>
            <person name="Rychlik I."/>
        </authorList>
    </citation>
    <scope>NUCLEOTIDE SEQUENCE</scope>
    <source>
        <strain evidence="4">An559</strain>
    </source>
</reference>
<dbReference type="Pfam" id="PF02545">
    <property type="entry name" value="Maf"/>
    <property type="match status" value="1"/>
</dbReference>
<evidence type="ECO:0000256" key="3">
    <source>
        <dbReference type="HAMAP-Rule" id="MF_00528"/>
    </source>
</evidence>
<keyword evidence="2 3" id="KW-0378">Hydrolase</keyword>
<feature type="active site" description="Proton acceptor" evidence="3">
    <location>
        <position position="69"/>
    </location>
</feature>
<dbReference type="InterPro" id="IPR029001">
    <property type="entry name" value="ITPase-like_fam"/>
</dbReference>
<evidence type="ECO:0000256" key="1">
    <source>
        <dbReference type="ARBA" id="ARBA00001968"/>
    </source>
</evidence>
<dbReference type="GO" id="GO:0047429">
    <property type="term" value="F:nucleoside triphosphate diphosphatase activity"/>
    <property type="evidence" value="ECO:0007669"/>
    <property type="project" value="UniProtKB-EC"/>
</dbReference>
<dbReference type="NCBIfam" id="TIGR00172">
    <property type="entry name" value="maf"/>
    <property type="match status" value="1"/>
</dbReference>
<comment type="cofactor">
    <cofactor evidence="1 3">
        <name>a divalent metal cation</name>
        <dbReference type="ChEBI" id="CHEBI:60240"/>
    </cofactor>
</comment>
<dbReference type="InterPro" id="IPR003697">
    <property type="entry name" value="Maf-like"/>
</dbReference>
<dbReference type="EMBL" id="JACJKY010000002">
    <property type="protein sequence ID" value="MBM6919859.1"/>
    <property type="molecule type" value="Genomic_DNA"/>
</dbReference>
<comment type="catalytic activity">
    <reaction evidence="3">
        <text>UTP + H2O = UMP + diphosphate + H(+)</text>
        <dbReference type="Rhea" id="RHEA:29395"/>
        <dbReference type="ChEBI" id="CHEBI:15377"/>
        <dbReference type="ChEBI" id="CHEBI:15378"/>
        <dbReference type="ChEBI" id="CHEBI:33019"/>
        <dbReference type="ChEBI" id="CHEBI:46398"/>
        <dbReference type="ChEBI" id="CHEBI:57865"/>
        <dbReference type="EC" id="3.6.1.9"/>
    </reaction>
</comment>
<dbReference type="Proteomes" id="UP000774750">
    <property type="component" value="Unassembled WGS sequence"/>
</dbReference>
<comment type="similarity">
    <text evidence="3">Belongs to the Maf family. YhdE subfamily.</text>
</comment>
<feature type="site" description="Important for substrate specificity" evidence="3">
    <location>
        <position position="152"/>
    </location>
</feature>
<dbReference type="SUPFAM" id="SSF52972">
    <property type="entry name" value="ITPase-like"/>
    <property type="match status" value="1"/>
</dbReference>
<feature type="site" description="Important for substrate specificity" evidence="3">
    <location>
        <position position="70"/>
    </location>
</feature>